<dbReference type="Pfam" id="PF00293">
    <property type="entry name" value="NUDIX"/>
    <property type="match status" value="1"/>
</dbReference>
<organism evidence="8 9">
    <name type="scientific">Paenibacillus donghaensis</name>
    <dbReference type="NCBI Taxonomy" id="414771"/>
    <lineage>
        <taxon>Bacteria</taxon>
        <taxon>Bacillati</taxon>
        <taxon>Bacillota</taxon>
        <taxon>Bacilli</taxon>
        <taxon>Bacillales</taxon>
        <taxon>Paenibacillaceae</taxon>
        <taxon>Paenibacillus</taxon>
    </lineage>
</organism>
<evidence type="ECO:0000256" key="4">
    <source>
        <dbReference type="ARBA" id="ARBA00022801"/>
    </source>
</evidence>
<reference evidence="8 9" key="1">
    <citation type="submission" date="2017-06" db="EMBL/GenBank/DDBJ databases">
        <title>Complete genome sequence of Paenibacillus donghaensis KCTC 13049T isolated from East Sea sediment, South Korea.</title>
        <authorList>
            <person name="Jung B.K."/>
            <person name="Hong S.-J."/>
            <person name="Shin J.-H."/>
        </authorList>
    </citation>
    <scope>NUCLEOTIDE SEQUENCE [LARGE SCALE GENOMIC DNA]</scope>
    <source>
        <strain evidence="8 9">KCTC 13049</strain>
    </source>
</reference>
<evidence type="ECO:0000259" key="7">
    <source>
        <dbReference type="PROSITE" id="PS51462"/>
    </source>
</evidence>
<protein>
    <recommendedName>
        <fullName evidence="2">NAD(+) diphosphatase</fullName>
        <ecNumber evidence="2">3.6.1.22</ecNumber>
    </recommendedName>
</protein>
<evidence type="ECO:0000313" key="8">
    <source>
        <dbReference type="EMBL" id="ASA26111.1"/>
    </source>
</evidence>
<feature type="domain" description="Nudix hydrolase" evidence="7">
    <location>
        <begin position="31"/>
        <end position="157"/>
    </location>
</feature>
<dbReference type="PROSITE" id="PS00893">
    <property type="entry name" value="NUDIX_BOX"/>
    <property type="match status" value="1"/>
</dbReference>
<dbReference type="InterPro" id="IPR000086">
    <property type="entry name" value="NUDIX_hydrolase_dom"/>
</dbReference>
<keyword evidence="6" id="KW-0520">NAD</keyword>
<dbReference type="KEGG" id="pdh:B9T62_00270"/>
<accession>A0A2Z2KX17</accession>
<dbReference type="PANTHER" id="PTHR11383:SF3">
    <property type="entry name" value="NAD(P)H PYROPHOSPHATASE NUDT13, MITOCHONDRIAL"/>
    <property type="match status" value="1"/>
</dbReference>
<dbReference type="Proteomes" id="UP000249890">
    <property type="component" value="Chromosome"/>
</dbReference>
<proteinExistence type="predicted"/>
<dbReference type="CDD" id="cd03429">
    <property type="entry name" value="NUDIX_NADH_pyrophosphatase_Nudt13"/>
    <property type="match status" value="1"/>
</dbReference>
<keyword evidence="9" id="KW-1185">Reference proteome</keyword>
<dbReference type="PANTHER" id="PTHR11383">
    <property type="entry name" value="NUCLEOSIDE DIPHOSPHATE-LINKED MOIETY X MOTIF 13"/>
    <property type="match status" value="1"/>
</dbReference>
<evidence type="ECO:0000256" key="6">
    <source>
        <dbReference type="ARBA" id="ARBA00023027"/>
    </source>
</evidence>
<evidence type="ECO:0000256" key="5">
    <source>
        <dbReference type="ARBA" id="ARBA00022842"/>
    </source>
</evidence>
<evidence type="ECO:0000256" key="1">
    <source>
        <dbReference type="ARBA" id="ARBA00001946"/>
    </source>
</evidence>
<dbReference type="InterPro" id="IPR049734">
    <property type="entry name" value="NudC-like_C"/>
</dbReference>
<dbReference type="EC" id="3.6.1.22" evidence="2"/>
<dbReference type="AlphaFoldDB" id="A0A2Z2KX17"/>
<keyword evidence="5" id="KW-0460">Magnesium</keyword>
<dbReference type="SUPFAM" id="SSF55811">
    <property type="entry name" value="Nudix"/>
    <property type="match status" value="1"/>
</dbReference>
<evidence type="ECO:0000313" key="9">
    <source>
        <dbReference type="Proteomes" id="UP000249890"/>
    </source>
</evidence>
<dbReference type="PROSITE" id="PS51462">
    <property type="entry name" value="NUDIX"/>
    <property type="match status" value="1"/>
</dbReference>
<keyword evidence="4 8" id="KW-0378">Hydrolase</keyword>
<dbReference type="OrthoDB" id="9800077at2"/>
<keyword evidence="3" id="KW-0479">Metal-binding</keyword>
<evidence type="ECO:0000256" key="2">
    <source>
        <dbReference type="ARBA" id="ARBA00012381"/>
    </source>
</evidence>
<name>A0A2Z2KX17_9BACL</name>
<dbReference type="GO" id="GO:0016787">
    <property type="term" value="F:hydrolase activity"/>
    <property type="evidence" value="ECO:0007669"/>
    <property type="project" value="UniProtKB-KW"/>
</dbReference>
<dbReference type="Gene3D" id="3.90.79.10">
    <property type="entry name" value="Nucleoside Triphosphate Pyrophosphohydrolase"/>
    <property type="match status" value="1"/>
</dbReference>
<gene>
    <name evidence="8" type="ORF">B9T62_00270</name>
</gene>
<comment type="cofactor">
    <cofactor evidence="1">
        <name>Mg(2+)</name>
        <dbReference type="ChEBI" id="CHEBI:18420"/>
    </cofactor>
</comment>
<evidence type="ECO:0000256" key="3">
    <source>
        <dbReference type="ARBA" id="ARBA00022723"/>
    </source>
</evidence>
<dbReference type="GO" id="GO:0046872">
    <property type="term" value="F:metal ion binding"/>
    <property type="evidence" value="ECO:0007669"/>
    <property type="project" value="UniProtKB-KW"/>
</dbReference>
<dbReference type="InterPro" id="IPR020084">
    <property type="entry name" value="NUDIX_hydrolase_CS"/>
</dbReference>
<dbReference type="InterPro" id="IPR015797">
    <property type="entry name" value="NUDIX_hydrolase-like_dom_sf"/>
</dbReference>
<dbReference type="EMBL" id="CP021780">
    <property type="protein sequence ID" value="ASA26111.1"/>
    <property type="molecule type" value="Genomic_DNA"/>
</dbReference>
<sequence length="175" mass="19630">MKHCLECGAKLILKPCGDEGDIPFCESCGLFRFPVFSTAISTAVLNHDKSKILLIQQYNRPHYILLAGYVNKGEDAEATLVREVKEEVGLQVTGYQYMRSEYYEPNNTLMLNFVSVVDSEDLSGLTAEVDHGQWFTWEEAVQAIAKNSLAERFLLNIVQKLQSGSIHVETRPSGL</sequence>